<keyword evidence="3" id="KW-1185">Reference proteome</keyword>
<feature type="compositionally biased region" description="Basic residues" evidence="1">
    <location>
        <begin position="36"/>
        <end position="47"/>
    </location>
</feature>
<feature type="region of interest" description="Disordered" evidence="1">
    <location>
        <begin position="126"/>
        <end position="232"/>
    </location>
</feature>
<feature type="compositionally biased region" description="Polar residues" evidence="1">
    <location>
        <begin position="132"/>
        <end position="148"/>
    </location>
</feature>
<reference evidence="2" key="1">
    <citation type="submission" date="2023-05" db="EMBL/GenBank/DDBJ databases">
        <title>Genome and transcriptome analyses reveal genes involved in the formation of fine ridges on petal epidermal cells in Hibiscus trionum.</title>
        <authorList>
            <person name="Koshimizu S."/>
            <person name="Masuda S."/>
            <person name="Ishii T."/>
            <person name="Shirasu K."/>
            <person name="Hoshino A."/>
            <person name="Arita M."/>
        </authorList>
    </citation>
    <scope>NUCLEOTIDE SEQUENCE</scope>
    <source>
        <strain evidence="2">Hamamatsu line</strain>
    </source>
</reference>
<evidence type="ECO:0000256" key="1">
    <source>
        <dbReference type="SAM" id="MobiDB-lite"/>
    </source>
</evidence>
<feature type="region of interest" description="Disordered" evidence="1">
    <location>
        <begin position="256"/>
        <end position="288"/>
    </location>
</feature>
<evidence type="ECO:0000313" key="3">
    <source>
        <dbReference type="Proteomes" id="UP001165190"/>
    </source>
</evidence>
<dbReference type="AlphaFoldDB" id="A0A9W7IX61"/>
<dbReference type="OrthoDB" id="778084at2759"/>
<feature type="compositionally biased region" description="Basic and acidic residues" evidence="1">
    <location>
        <begin position="72"/>
        <end position="88"/>
    </location>
</feature>
<feature type="compositionally biased region" description="Polar residues" evidence="1">
    <location>
        <begin position="195"/>
        <end position="204"/>
    </location>
</feature>
<dbReference type="PANTHER" id="PTHR34660">
    <property type="entry name" value="MYB-LIKE PROTEIN X"/>
    <property type="match status" value="1"/>
</dbReference>
<gene>
    <name evidence="2" type="ORF">HRI_003942400</name>
</gene>
<dbReference type="PANTHER" id="PTHR34660:SF7">
    <property type="entry name" value="DNA LIGASE-LIKE PROTEIN"/>
    <property type="match status" value="1"/>
</dbReference>
<name>A0A9W7IX61_HIBTR</name>
<dbReference type="Proteomes" id="UP001165190">
    <property type="component" value="Unassembled WGS sequence"/>
</dbReference>
<sequence>MSRCFPYPPPRLLKQGSVESIKPERERVLPKTEQKLHKREKKEKRKDKKDNYKTLSPTKKLKKLDDVLNGYKVEDQLEKSDLTEEHEQPVCYISDGSQNSHKRKRETVSYTECRVDGNKIKIKFSLKKPRQSDTSIVEEPSSSNQELSCSVPPLPERKRLHGDVRKGQGSSSVPSCLVPSIPEQKPFHDDGRNGQGPSSLSSCSVAPAPLQNLWHNDGRKEQGPSFRTSSKDKKVLKTALQYKTLIEDWLPPVLQPELNDDDSGDDWLLPKNPLVKPPAKSSDSNDVPCLSSTSWPRAQYLQGAEIYALPYTVPF</sequence>
<feature type="compositionally biased region" description="Basic and acidic residues" evidence="1">
    <location>
        <begin position="155"/>
        <end position="166"/>
    </location>
</feature>
<feature type="region of interest" description="Disordered" evidence="1">
    <location>
        <begin position="1"/>
        <end position="106"/>
    </location>
</feature>
<protein>
    <submittedName>
        <fullName evidence="2">Uncharacterized protein</fullName>
    </submittedName>
</protein>
<evidence type="ECO:0000313" key="2">
    <source>
        <dbReference type="EMBL" id="GMJ02732.1"/>
    </source>
</evidence>
<feature type="compositionally biased region" description="Pro residues" evidence="1">
    <location>
        <begin position="1"/>
        <end position="11"/>
    </location>
</feature>
<organism evidence="2 3">
    <name type="scientific">Hibiscus trionum</name>
    <name type="common">Flower of an hour</name>
    <dbReference type="NCBI Taxonomy" id="183268"/>
    <lineage>
        <taxon>Eukaryota</taxon>
        <taxon>Viridiplantae</taxon>
        <taxon>Streptophyta</taxon>
        <taxon>Embryophyta</taxon>
        <taxon>Tracheophyta</taxon>
        <taxon>Spermatophyta</taxon>
        <taxon>Magnoliopsida</taxon>
        <taxon>eudicotyledons</taxon>
        <taxon>Gunneridae</taxon>
        <taxon>Pentapetalae</taxon>
        <taxon>rosids</taxon>
        <taxon>malvids</taxon>
        <taxon>Malvales</taxon>
        <taxon>Malvaceae</taxon>
        <taxon>Malvoideae</taxon>
        <taxon>Hibiscus</taxon>
    </lineage>
</organism>
<proteinExistence type="predicted"/>
<dbReference type="EMBL" id="BSYR01000036">
    <property type="protein sequence ID" value="GMJ02732.1"/>
    <property type="molecule type" value="Genomic_DNA"/>
</dbReference>
<feature type="compositionally biased region" description="Basic and acidic residues" evidence="1">
    <location>
        <begin position="21"/>
        <end position="35"/>
    </location>
</feature>
<comment type="caution">
    <text evidence="2">The sequence shown here is derived from an EMBL/GenBank/DDBJ whole genome shotgun (WGS) entry which is preliminary data.</text>
</comment>
<accession>A0A9W7IX61</accession>